<protein>
    <submittedName>
        <fullName evidence="2">Threonylcarbamoyl-AMP synthase</fullName>
    </submittedName>
</protein>
<sequence>MSANYMKLYQENPEMQKVRQAVEILRNGGLVICPTDTVYGIVCDLFNRKAIDRLMKLKGLKPKEMNLSFICYDLSDISNYVKRLDTPDFKLLKKSLPGPFTFILESNNNVPKILGVNKKTVGIRIPDNNIPRQIVKELGNPIMTTSIKDDDHIREYITDPEIIYDTFKNQVDLVIDGGPSGIIPSTVVDCTQDEFIIVREGLGDIREFA</sequence>
<dbReference type="InterPro" id="IPR052532">
    <property type="entry name" value="SUA5_domain"/>
</dbReference>
<comment type="caution">
    <text evidence="2">The sequence shown here is derived from an EMBL/GenBank/DDBJ whole genome shotgun (WGS) entry which is preliminary data.</text>
</comment>
<dbReference type="InterPro" id="IPR006070">
    <property type="entry name" value="Sua5-like_dom"/>
</dbReference>
<dbReference type="NCBIfam" id="TIGR00057">
    <property type="entry name" value="L-threonylcarbamoyladenylate synthase"/>
    <property type="match status" value="1"/>
</dbReference>
<dbReference type="PANTHER" id="PTHR42828:SF3">
    <property type="entry name" value="THREONYLCARBAMOYL-AMP SYNTHASE"/>
    <property type="match status" value="1"/>
</dbReference>
<accession>A0A9X1KXK6</accession>
<feature type="domain" description="YrdC-like" evidence="1">
    <location>
        <begin position="15"/>
        <end position="203"/>
    </location>
</feature>
<evidence type="ECO:0000313" key="2">
    <source>
        <dbReference type="EMBL" id="MCA6074282.1"/>
    </source>
</evidence>
<dbReference type="InterPro" id="IPR017945">
    <property type="entry name" value="DHBP_synth_RibB-like_a/b_dom"/>
</dbReference>
<dbReference type="EMBL" id="JAIXNE010000001">
    <property type="protein sequence ID" value="MCA6074282.1"/>
    <property type="molecule type" value="Genomic_DNA"/>
</dbReference>
<keyword evidence="3" id="KW-1185">Reference proteome</keyword>
<proteinExistence type="predicted"/>
<organism evidence="2 3">
    <name type="scientific">Fulvivirga sedimenti</name>
    <dbReference type="NCBI Taxonomy" id="2879465"/>
    <lineage>
        <taxon>Bacteria</taxon>
        <taxon>Pseudomonadati</taxon>
        <taxon>Bacteroidota</taxon>
        <taxon>Cytophagia</taxon>
        <taxon>Cytophagales</taxon>
        <taxon>Fulvivirgaceae</taxon>
        <taxon>Fulvivirga</taxon>
    </lineage>
</organism>
<dbReference type="RefSeq" id="WP_225697377.1">
    <property type="nucleotide sequence ID" value="NZ_JAIXNE010000001.1"/>
</dbReference>
<dbReference type="AlphaFoldDB" id="A0A9X1KXK6"/>
<dbReference type="SUPFAM" id="SSF55821">
    <property type="entry name" value="YrdC/RibB"/>
    <property type="match status" value="1"/>
</dbReference>
<dbReference type="Proteomes" id="UP001139409">
    <property type="component" value="Unassembled WGS sequence"/>
</dbReference>
<reference evidence="2" key="1">
    <citation type="submission" date="2021-09" db="EMBL/GenBank/DDBJ databases">
        <title>Fulvivirga sp. isolated from coastal sediment.</title>
        <authorList>
            <person name="Yu H."/>
        </authorList>
    </citation>
    <scope>NUCLEOTIDE SEQUENCE</scope>
    <source>
        <strain evidence="2">1062</strain>
    </source>
</reference>
<gene>
    <name evidence="2" type="ORF">LDX50_05350</name>
</gene>
<name>A0A9X1KXK6_9BACT</name>
<evidence type="ECO:0000313" key="3">
    <source>
        <dbReference type="Proteomes" id="UP001139409"/>
    </source>
</evidence>
<dbReference type="Pfam" id="PF01300">
    <property type="entry name" value="Sua5_yciO_yrdC"/>
    <property type="match status" value="1"/>
</dbReference>
<evidence type="ECO:0000259" key="1">
    <source>
        <dbReference type="PROSITE" id="PS51163"/>
    </source>
</evidence>
<dbReference type="GO" id="GO:0003725">
    <property type="term" value="F:double-stranded RNA binding"/>
    <property type="evidence" value="ECO:0007669"/>
    <property type="project" value="InterPro"/>
</dbReference>
<dbReference type="Gene3D" id="3.90.870.10">
    <property type="entry name" value="DHBP synthase"/>
    <property type="match status" value="1"/>
</dbReference>
<dbReference type="PROSITE" id="PS51163">
    <property type="entry name" value="YRDC"/>
    <property type="match status" value="1"/>
</dbReference>
<dbReference type="PANTHER" id="PTHR42828">
    <property type="entry name" value="DHBP SYNTHASE RIBB-LIKE ALPHA/BETA DOMAIN-CONTAINING PROTEIN"/>
    <property type="match status" value="1"/>
</dbReference>